<comment type="caution">
    <text evidence="1">The sequence shown here is derived from an EMBL/GenBank/DDBJ whole genome shotgun (WGS) entry which is preliminary data.</text>
</comment>
<reference evidence="1" key="2">
    <citation type="journal article" date="2022" name="New Phytol.">
        <title>Evolutionary transition to the ectomycorrhizal habit in the genomes of a hyperdiverse lineage of mushroom-forming fungi.</title>
        <authorList>
            <person name="Looney B."/>
            <person name="Miyauchi S."/>
            <person name="Morin E."/>
            <person name="Drula E."/>
            <person name="Courty P.E."/>
            <person name="Kohler A."/>
            <person name="Kuo A."/>
            <person name="LaButti K."/>
            <person name="Pangilinan J."/>
            <person name="Lipzen A."/>
            <person name="Riley R."/>
            <person name="Andreopoulos W."/>
            <person name="He G."/>
            <person name="Johnson J."/>
            <person name="Nolan M."/>
            <person name="Tritt A."/>
            <person name="Barry K.W."/>
            <person name="Grigoriev I.V."/>
            <person name="Nagy L.G."/>
            <person name="Hibbett D."/>
            <person name="Henrissat B."/>
            <person name="Matheny P.B."/>
            <person name="Labbe J."/>
            <person name="Martin F.M."/>
        </authorList>
    </citation>
    <scope>NUCLEOTIDE SEQUENCE</scope>
    <source>
        <strain evidence="1">EC-137</strain>
    </source>
</reference>
<organism evidence="1 2">
    <name type="scientific">Vararia minispora EC-137</name>
    <dbReference type="NCBI Taxonomy" id="1314806"/>
    <lineage>
        <taxon>Eukaryota</taxon>
        <taxon>Fungi</taxon>
        <taxon>Dikarya</taxon>
        <taxon>Basidiomycota</taxon>
        <taxon>Agaricomycotina</taxon>
        <taxon>Agaricomycetes</taxon>
        <taxon>Russulales</taxon>
        <taxon>Lachnocladiaceae</taxon>
        <taxon>Vararia</taxon>
    </lineage>
</organism>
<dbReference type="EMBL" id="MU273467">
    <property type="protein sequence ID" value="KAI0036909.1"/>
    <property type="molecule type" value="Genomic_DNA"/>
</dbReference>
<accession>A0ACB8QYB7</accession>
<name>A0ACB8QYB7_9AGAM</name>
<evidence type="ECO:0000313" key="1">
    <source>
        <dbReference type="EMBL" id="KAI0036909.1"/>
    </source>
</evidence>
<keyword evidence="2" id="KW-1185">Reference proteome</keyword>
<feature type="non-terminal residue" evidence="1">
    <location>
        <position position="1"/>
    </location>
</feature>
<reference evidence="1" key="1">
    <citation type="submission" date="2021-02" db="EMBL/GenBank/DDBJ databases">
        <authorList>
            <consortium name="DOE Joint Genome Institute"/>
            <person name="Ahrendt S."/>
            <person name="Looney B.P."/>
            <person name="Miyauchi S."/>
            <person name="Morin E."/>
            <person name="Drula E."/>
            <person name="Courty P.E."/>
            <person name="Chicoki N."/>
            <person name="Fauchery L."/>
            <person name="Kohler A."/>
            <person name="Kuo A."/>
            <person name="Labutti K."/>
            <person name="Pangilinan J."/>
            <person name="Lipzen A."/>
            <person name="Riley R."/>
            <person name="Andreopoulos W."/>
            <person name="He G."/>
            <person name="Johnson J."/>
            <person name="Barry K.W."/>
            <person name="Grigoriev I.V."/>
            <person name="Nagy L."/>
            <person name="Hibbett D."/>
            <person name="Henrissat B."/>
            <person name="Matheny P.B."/>
            <person name="Labbe J."/>
            <person name="Martin F."/>
        </authorList>
    </citation>
    <scope>NUCLEOTIDE SEQUENCE</scope>
    <source>
        <strain evidence="1">EC-137</strain>
    </source>
</reference>
<dbReference type="Proteomes" id="UP000814128">
    <property type="component" value="Unassembled WGS sequence"/>
</dbReference>
<evidence type="ECO:0000313" key="2">
    <source>
        <dbReference type="Proteomes" id="UP000814128"/>
    </source>
</evidence>
<protein>
    <submittedName>
        <fullName evidence="1">RmlC-like cupin domain-containing protein</fullName>
    </submittedName>
</protein>
<proteinExistence type="predicted"/>
<gene>
    <name evidence="1" type="ORF">K488DRAFT_40248</name>
</gene>
<sequence>LSLKMADYAHVPPWAELIHDLKLIKHPEGGYFAETDRQKDQIPSPFAGGQLRSLATTIYYLLTYESPNGYIHMNKSVTMHVLHHGRSEYTLIHPPSSPSEEPRVERIVMGTNIAAGEVRQLVVGTGVWKMSRIPREDLKPESTDPDKVSCLITEVVFPGFHWEDHAYLTPDGLEKLLKGAKGGDGWISELKGYVKPE</sequence>